<sequence>MSNDPVLSGSGLKSEKFWSELM</sequence>
<gene>
    <name evidence="2" type="ORF">METZ01_LOCUS441761</name>
</gene>
<evidence type="ECO:0000313" key="2">
    <source>
        <dbReference type="EMBL" id="SVD88907.1"/>
    </source>
</evidence>
<reference evidence="2" key="1">
    <citation type="submission" date="2018-05" db="EMBL/GenBank/DDBJ databases">
        <authorList>
            <person name="Lanie J.A."/>
            <person name="Ng W.-L."/>
            <person name="Kazmierczak K.M."/>
            <person name="Andrzejewski T.M."/>
            <person name="Davidsen T.M."/>
            <person name="Wayne K.J."/>
            <person name="Tettelin H."/>
            <person name="Glass J.I."/>
            <person name="Rusch D."/>
            <person name="Podicherti R."/>
            <person name="Tsui H.-C.T."/>
            <person name="Winkler M.E."/>
        </authorList>
    </citation>
    <scope>NUCLEOTIDE SEQUENCE</scope>
</reference>
<dbReference type="AlphaFoldDB" id="A0A382Z051"/>
<dbReference type="EMBL" id="UINC01179961">
    <property type="protein sequence ID" value="SVD88907.1"/>
    <property type="molecule type" value="Genomic_DNA"/>
</dbReference>
<protein>
    <submittedName>
        <fullName evidence="2">Uncharacterized protein</fullName>
    </submittedName>
</protein>
<organism evidence="2">
    <name type="scientific">marine metagenome</name>
    <dbReference type="NCBI Taxonomy" id="408172"/>
    <lineage>
        <taxon>unclassified sequences</taxon>
        <taxon>metagenomes</taxon>
        <taxon>ecological metagenomes</taxon>
    </lineage>
</organism>
<feature type="region of interest" description="Disordered" evidence="1">
    <location>
        <begin position="1"/>
        <end position="22"/>
    </location>
</feature>
<name>A0A382Z051_9ZZZZ</name>
<proteinExistence type="predicted"/>
<accession>A0A382Z051</accession>
<evidence type="ECO:0000256" key="1">
    <source>
        <dbReference type="SAM" id="MobiDB-lite"/>
    </source>
</evidence>
<feature type="compositionally biased region" description="Basic and acidic residues" evidence="1">
    <location>
        <begin position="13"/>
        <end position="22"/>
    </location>
</feature>